<dbReference type="KEGG" id="mmai:sS8_2406"/>
<dbReference type="InterPro" id="IPR004942">
    <property type="entry name" value="Roadblock/LAMTOR2_dom"/>
</dbReference>
<organism evidence="2 3">
    <name type="scientific">Methylocaldum marinum</name>
    <dbReference type="NCBI Taxonomy" id="1432792"/>
    <lineage>
        <taxon>Bacteria</taxon>
        <taxon>Pseudomonadati</taxon>
        <taxon>Pseudomonadota</taxon>
        <taxon>Gammaproteobacteria</taxon>
        <taxon>Methylococcales</taxon>
        <taxon>Methylococcaceae</taxon>
        <taxon>Methylocaldum</taxon>
    </lineage>
</organism>
<evidence type="ECO:0000313" key="3">
    <source>
        <dbReference type="Proteomes" id="UP000266313"/>
    </source>
</evidence>
<dbReference type="EMBL" id="AP017928">
    <property type="protein sequence ID" value="BBA34358.1"/>
    <property type="molecule type" value="Genomic_DNA"/>
</dbReference>
<dbReference type="RefSeq" id="WP_170161052.1">
    <property type="nucleotide sequence ID" value="NZ_AP017928.1"/>
</dbReference>
<evidence type="ECO:0000259" key="1">
    <source>
        <dbReference type="SMART" id="SM00960"/>
    </source>
</evidence>
<dbReference type="Pfam" id="PF03259">
    <property type="entry name" value="Robl_LC7"/>
    <property type="match status" value="1"/>
</dbReference>
<reference evidence="2 3" key="1">
    <citation type="submission" date="2016-12" db="EMBL/GenBank/DDBJ databases">
        <title>Genome sequencing of Methylocaldum marinum.</title>
        <authorList>
            <person name="Takeuchi M."/>
            <person name="Kamagata Y."/>
            <person name="Hiraoka S."/>
            <person name="Oshima K."/>
            <person name="Hattori M."/>
            <person name="Iwasaki W."/>
        </authorList>
    </citation>
    <scope>NUCLEOTIDE SEQUENCE [LARGE SCALE GENOMIC DNA]</scope>
    <source>
        <strain evidence="2 3">S8</strain>
    </source>
</reference>
<keyword evidence="3" id="KW-1185">Reference proteome</keyword>
<dbReference type="Gene3D" id="3.30.450.30">
    <property type="entry name" value="Dynein light chain 2a, cytoplasmic"/>
    <property type="match status" value="1"/>
</dbReference>
<dbReference type="SMART" id="SM00960">
    <property type="entry name" value="Robl_LC7"/>
    <property type="match status" value="1"/>
</dbReference>
<name>A0A250KRT8_9GAMM</name>
<gene>
    <name evidence="2" type="ORF">sS8_2406</name>
</gene>
<protein>
    <submittedName>
        <fullName evidence="2">Roadblock/LC7 family protein</fullName>
    </submittedName>
</protein>
<dbReference type="AlphaFoldDB" id="A0A250KRT8"/>
<accession>A0A250KRT8</accession>
<evidence type="ECO:0000313" key="2">
    <source>
        <dbReference type="EMBL" id="BBA34358.1"/>
    </source>
</evidence>
<sequence length="159" mass="16839">MHWFESKVEQLCTLAREYRELSTVKDAVGNGPPDATPHARRSRLVAAVHALVEDVSRQPGVSACLVSVDGLVLAMAGKAPDFEGLAAYTQTCLGAASQAAHGIEIGDIRQIVVVGDRQKIAIVTIGELALCILSPANTVLLSALREKVSPLARTERSAD</sequence>
<proteinExistence type="predicted"/>
<dbReference type="SUPFAM" id="SSF103196">
    <property type="entry name" value="Roadblock/LC7 domain"/>
    <property type="match status" value="1"/>
</dbReference>
<feature type="domain" description="Roadblock/LAMTOR2" evidence="1">
    <location>
        <begin position="48"/>
        <end position="134"/>
    </location>
</feature>
<dbReference type="Proteomes" id="UP000266313">
    <property type="component" value="Chromosome"/>
</dbReference>